<feature type="transmembrane region" description="Helical" evidence="1">
    <location>
        <begin position="105"/>
        <end position="123"/>
    </location>
</feature>
<gene>
    <name evidence="2" type="ORF">LSALG_LOCUS20422</name>
</gene>
<accession>A0AA35YVL3</accession>
<sequence length="160" mass="18083">MMDGRMRMRGVDSNAFSVEKGENPIFYTSLNRSRVVIRFSVKTRELLSPIRIPVAKSQKDMVLEGVITSPHRRSQTPFSSPSVKKQYIKEDELGSFSTVIRRHRYLLTALVLLAVLCTVYLYFAVTLGAGDICYGLNPTQKALCQVKLAKESIAKRKLKL</sequence>
<evidence type="ECO:0000313" key="2">
    <source>
        <dbReference type="EMBL" id="CAI9280687.1"/>
    </source>
</evidence>
<organism evidence="2 3">
    <name type="scientific">Lactuca saligna</name>
    <name type="common">Willowleaf lettuce</name>
    <dbReference type="NCBI Taxonomy" id="75948"/>
    <lineage>
        <taxon>Eukaryota</taxon>
        <taxon>Viridiplantae</taxon>
        <taxon>Streptophyta</taxon>
        <taxon>Embryophyta</taxon>
        <taxon>Tracheophyta</taxon>
        <taxon>Spermatophyta</taxon>
        <taxon>Magnoliopsida</taxon>
        <taxon>eudicotyledons</taxon>
        <taxon>Gunneridae</taxon>
        <taxon>Pentapetalae</taxon>
        <taxon>asterids</taxon>
        <taxon>campanulids</taxon>
        <taxon>Asterales</taxon>
        <taxon>Asteraceae</taxon>
        <taxon>Cichorioideae</taxon>
        <taxon>Cichorieae</taxon>
        <taxon>Lactucinae</taxon>
        <taxon>Lactuca</taxon>
    </lineage>
</organism>
<proteinExistence type="predicted"/>
<dbReference type="PANTHER" id="PTHR34774:SF1">
    <property type="entry name" value="EPHRIN-A3 PROTEIN"/>
    <property type="match status" value="1"/>
</dbReference>
<dbReference type="AlphaFoldDB" id="A0AA35YVL3"/>
<dbReference type="Proteomes" id="UP001177003">
    <property type="component" value="Chromosome 4"/>
</dbReference>
<name>A0AA35YVL3_LACSI</name>
<keyword evidence="1" id="KW-1133">Transmembrane helix</keyword>
<reference evidence="2" key="1">
    <citation type="submission" date="2023-04" db="EMBL/GenBank/DDBJ databases">
        <authorList>
            <person name="Vijverberg K."/>
            <person name="Xiong W."/>
            <person name="Schranz E."/>
        </authorList>
    </citation>
    <scope>NUCLEOTIDE SEQUENCE</scope>
</reference>
<evidence type="ECO:0000313" key="3">
    <source>
        <dbReference type="Proteomes" id="UP001177003"/>
    </source>
</evidence>
<keyword evidence="1" id="KW-0812">Transmembrane</keyword>
<dbReference type="EMBL" id="OX465080">
    <property type="protein sequence ID" value="CAI9280687.1"/>
    <property type="molecule type" value="Genomic_DNA"/>
</dbReference>
<protein>
    <submittedName>
        <fullName evidence="2">Uncharacterized protein</fullName>
    </submittedName>
</protein>
<keyword evidence="3" id="KW-1185">Reference proteome</keyword>
<evidence type="ECO:0000256" key="1">
    <source>
        <dbReference type="SAM" id="Phobius"/>
    </source>
</evidence>
<keyword evidence="1" id="KW-0472">Membrane</keyword>
<dbReference type="PANTHER" id="PTHR34774">
    <property type="entry name" value="EPHRIN-A3 PROTEIN"/>
    <property type="match status" value="1"/>
</dbReference>